<organism evidence="1 2">
    <name type="scientific">Candidatus Wolfebacteria bacterium RIFCSPLOWO2_01_FULL_45_19</name>
    <dbReference type="NCBI Taxonomy" id="1802557"/>
    <lineage>
        <taxon>Bacteria</taxon>
        <taxon>Candidatus Wolfeibacteriota</taxon>
    </lineage>
</organism>
<reference evidence="1 2" key="1">
    <citation type="journal article" date="2016" name="Nat. Commun.">
        <title>Thousands of microbial genomes shed light on interconnected biogeochemical processes in an aquifer system.</title>
        <authorList>
            <person name="Anantharaman K."/>
            <person name="Brown C.T."/>
            <person name="Hug L.A."/>
            <person name="Sharon I."/>
            <person name="Castelle C.J."/>
            <person name="Probst A.J."/>
            <person name="Thomas B.C."/>
            <person name="Singh A."/>
            <person name="Wilkins M.J."/>
            <person name="Karaoz U."/>
            <person name="Brodie E.L."/>
            <person name="Williams K.H."/>
            <person name="Hubbard S.S."/>
            <person name="Banfield J.F."/>
        </authorList>
    </citation>
    <scope>NUCLEOTIDE SEQUENCE [LARGE SCALE GENOMIC DNA]</scope>
</reference>
<sequence>MPNFRVCTKALLTRSPLPRALRENKKTKEQKNLRTKSSWVHKFMGFLVLVQNTRPFDLHALSTPPAFILDQDQILNKSFQLLAYSL</sequence>
<proteinExistence type="predicted"/>
<dbReference type="AlphaFoldDB" id="A0A1F8DT43"/>
<protein>
    <submittedName>
        <fullName evidence="1">Uncharacterized protein</fullName>
    </submittedName>
</protein>
<name>A0A1F8DT43_9BACT</name>
<evidence type="ECO:0000313" key="1">
    <source>
        <dbReference type="EMBL" id="OGM91576.1"/>
    </source>
</evidence>
<dbReference type="Proteomes" id="UP000178946">
    <property type="component" value="Unassembled WGS sequence"/>
</dbReference>
<accession>A0A1F8DT43</accession>
<comment type="caution">
    <text evidence="1">The sequence shown here is derived from an EMBL/GenBank/DDBJ whole genome shotgun (WGS) entry which is preliminary data.</text>
</comment>
<gene>
    <name evidence="1" type="ORF">A3A20_01365</name>
</gene>
<evidence type="ECO:0000313" key="2">
    <source>
        <dbReference type="Proteomes" id="UP000178946"/>
    </source>
</evidence>
<dbReference type="EMBL" id="MGIR01000001">
    <property type="protein sequence ID" value="OGM91576.1"/>
    <property type="molecule type" value="Genomic_DNA"/>
</dbReference>